<organism evidence="10 11">
    <name type="scientific">Stegodyphus mimosarum</name>
    <name type="common">African social velvet spider</name>
    <dbReference type="NCBI Taxonomy" id="407821"/>
    <lineage>
        <taxon>Eukaryota</taxon>
        <taxon>Metazoa</taxon>
        <taxon>Ecdysozoa</taxon>
        <taxon>Arthropoda</taxon>
        <taxon>Chelicerata</taxon>
        <taxon>Arachnida</taxon>
        <taxon>Araneae</taxon>
        <taxon>Araneomorphae</taxon>
        <taxon>Entelegynae</taxon>
        <taxon>Eresoidea</taxon>
        <taxon>Eresidae</taxon>
        <taxon>Stegodyphus</taxon>
    </lineage>
</organism>
<dbReference type="Pfam" id="PF13193">
    <property type="entry name" value="AMP-binding_C"/>
    <property type="match status" value="1"/>
</dbReference>
<dbReference type="PANTHER" id="PTHR43201:SF5">
    <property type="entry name" value="MEDIUM-CHAIN ACYL-COA LIGASE ACSF2, MITOCHONDRIAL"/>
    <property type="match status" value="1"/>
</dbReference>
<dbReference type="GO" id="GO:0006631">
    <property type="term" value="P:fatty acid metabolic process"/>
    <property type="evidence" value="ECO:0007669"/>
    <property type="project" value="TreeGrafter"/>
</dbReference>
<evidence type="ECO:0000313" key="10">
    <source>
        <dbReference type="EMBL" id="KFM70604.1"/>
    </source>
</evidence>
<dbReference type="PANTHER" id="PTHR43201">
    <property type="entry name" value="ACYL-COA SYNTHETASE"/>
    <property type="match status" value="1"/>
</dbReference>
<evidence type="ECO:0000313" key="11">
    <source>
        <dbReference type="Proteomes" id="UP000054359"/>
    </source>
</evidence>
<dbReference type="FunFam" id="3.40.50.12780:FF:000003">
    <property type="entry name" value="Long-chain-fatty-acid--CoA ligase FadD"/>
    <property type="match status" value="1"/>
</dbReference>
<name>A0A087TZR5_STEMI</name>
<evidence type="ECO:0000259" key="9">
    <source>
        <dbReference type="Pfam" id="PF13193"/>
    </source>
</evidence>
<dbReference type="InterPro" id="IPR025110">
    <property type="entry name" value="AMP-bd_C"/>
</dbReference>
<evidence type="ECO:0000256" key="3">
    <source>
        <dbReference type="ARBA" id="ARBA00037247"/>
    </source>
</evidence>
<feature type="non-terminal residue" evidence="10">
    <location>
        <position position="582"/>
    </location>
</feature>
<comment type="catalytic activity">
    <reaction evidence="6">
        <text>octanoate + ATP + CoA = octanoyl-CoA + AMP + diphosphate</text>
        <dbReference type="Rhea" id="RHEA:33631"/>
        <dbReference type="ChEBI" id="CHEBI:25646"/>
        <dbReference type="ChEBI" id="CHEBI:30616"/>
        <dbReference type="ChEBI" id="CHEBI:33019"/>
        <dbReference type="ChEBI" id="CHEBI:57287"/>
        <dbReference type="ChEBI" id="CHEBI:57386"/>
        <dbReference type="ChEBI" id="CHEBI:456215"/>
    </reaction>
</comment>
<reference evidence="10 11" key="1">
    <citation type="submission" date="2013-11" db="EMBL/GenBank/DDBJ databases">
        <title>Genome sequencing of Stegodyphus mimosarum.</title>
        <authorList>
            <person name="Bechsgaard J."/>
        </authorList>
    </citation>
    <scope>NUCLEOTIDE SEQUENCE [LARGE SCALE GENOMIC DNA]</scope>
</reference>
<dbReference type="InterPro" id="IPR020845">
    <property type="entry name" value="AMP-binding_CS"/>
</dbReference>
<dbReference type="InterPro" id="IPR042099">
    <property type="entry name" value="ANL_N_sf"/>
</dbReference>
<evidence type="ECO:0000256" key="6">
    <source>
        <dbReference type="ARBA" id="ARBA00047319"/>
    </source>
</evidence>
<dbReference type="EC" id="6.2.1.2" evidence="4"/>
<dbReference type="STRING" id="407821.A0A087TZR5"/>
<dbReference type="EMBL" id="KK117487">
    <property type="protein sequence ID" value="KFM70604.1"/>
    <property type="molecule type" value="Genomic_DNA"/>
</dbReference>
<dbReference type="GO" id="GO:0031956">
    <property type="term" value="F:medium-chain fatty acid-CoA ligase activity"/>
    <property type="evidence" value="ECO:0007669"/>
    <property type="project" value="UniProtKB-EC"/>
</dbReference>
<dbReference type="AlphaFoldDB" id="A0A087TZR5"/>
<evidence type="ECO:0000259" key="8">
    <source>
        <dbReference type="Pfam" id="PF00501"/>
    </source>
</evidence>
<evidence type="ECO:0000256" key="7">
    <source>
        <dbReference type="ARBA" id="ARBA00048277"/>
    </source>
</evidence>
<dbReference type="Proteomes" id="UP000054359">
    <property type="component" value="Unassembled WGS sequence"/>
</dbReference>
<dbReference type="PROSITE" id="PS00455">
    <property type="entry name" value="AMP_BINDING"/>
    <property type="match status" value="1"/>
</dbReference>
<dbReference type="Gene3D" id="3.40.50.12780">
    <property type="entry name" value="N-terminal domain of ligase-like"/>
    <property type="match status" value="1"/>
</dbReference>
<dbReference type="InterPro" id="IPR045851">
    <property type="entry name" value="AMP-bd_C_sf"/>
</dbReference>
<dbReference type="OrthoDB" id="10253115at2759"/>
<sequence>MIFLNLKRKLFRVLNASYFQSRGISDVQKKIKNSYYFMRGDLLLSSSSIGQLVDVAADESGDHVAFISANQKISKSFSQFRHEVNKFASGLVSLGLQKGDKIAICSPNCYEWPVAQFATAKAGLILVNINPAYQAKEMEYCLKKMECKAIITWDILKTQNFYKLLCEIAPELPKSAAGKLKSHNIPSLETVIMISEDSKDGILLFNDVMNAGNSDSDKALAKLEKLIQFDDPINIQFTSGTTGFPKGATLTHHNLINNALVSGRRLGYNLLKPVICCQVPLFHCFGSVLGTLCSVIFQSTCIFPYASFNPEVSLKAIEKYKCTTVYGTPTMFVDLLNNYKLIKSSMSSLKQAVIGGAAVPEALVKEVHEVLKVPYINIAYGSTENSPVVAVNGINDDFQNAVDGVLQPLEFVELKVIDDNGCLVPIKNEGELCVRGHGLFIGYWGDKEKTEEVIDKTRWYHTGDICIMNEYGYVKIVGRKKDIVIRGGENLYPQEIENFLHTHPAVLETHVVGVPDTRMGEELCAWISVKDGMNITEEDIKKFSKGKISHFKIPRYIIFVKDFPKTTSGKIKKFEMKEISIQ</sequence>
<dbReference type="InterPro" id="IPR000873">
    <property type="entry name" value="AMP-dep_synth/lig_dom"/>
</dbReference>
<comment type="function">
    <text evidence="3">Acyl-CoA synthases catalyze the initial reaction in fatty acid metabolism, by forming a thioester with CoA. Has some preference toward medium-chain substrates. Plays a role in adipocyte differentiation.</text>
</comment>
<protein>
    <recommendedName>
        <fullName evidence="5">Medium-chain acyl-CoA ligase ACSF2, mitochondrial</fullName>
        <ecNumber evidence="4">6.2.1.2</ecNumber>
    </recommendedName>
</protein>
<comment type="similarity">
    <text evidence="1">Belongs to the ATP-dependent AMP-binding enzyme family.</text>
</comment>
<evidence type="ECO:0000256" key="4">
    <source>
        <dbReference type="ARBA" id="ARBA00039009"/>
    </source>
</evidence>
<dbReference type="SUPFAM" id="SSF56801">
    <property type="entry name" value="Acetyl-CoA synthetase-like"/>
    <property type="match status" value="1"/>
</dbReference>
<feature type="domain" description="AMP-dependent synthetase/ligase" evidence="8">
    <location>
        <begin position="55"/>
        <end position="444"/>
    </location>
</feature>
<feature type="domain" description="AMP-binding enzyme C-terminal" evidence="9">
    <location>
        <begin position="495"/>
        <end position="570"/>
    </location>
</feature>
<dbReference type="Pfam" id="PF00501">
    <property type="entry name" value="AMP-binding"/>
    <property type="match status" value="1"/>
</dbReference>
<keyword evidence="2" id="KW-0436">Ligase</keyword>
<dbReference type="FunFam" id="3.30.300.30:FF:000008">
    <property type="entry name" value="2,3-dihydroxybenzoate-AMP ligase"/>
    <property type="match status" value="1"/>
</dbReference>
<evidence type="ECO:0000256" key="1">
    <source>
        <dbReference type="ARBA" id="ARBA00006432"/>
    </source>
</evidence>
<dbReference type="OMA" id="ICCRGYN"/>
<evidence type="ECO:0000256" key="2">
    <source>
        <dbReference type="ARBA" id="ARBA00022598"/>
    </source>
</evidence>
<proteinExistence type="inferred from homology"/>
<gene>
    <name evidence="10" type="ORF">X975_15800</name>
</gene>
<evidence type="ECO:0000256" key="5">
    <source>
        <dbReference type="ARBA" id="ARBA00039638"/>
    </source>
</evidence>
<dbReference type="Gene3D" id="3.30.300.30">
    <property type="match status" value="1"/>
</dbReference>
<comment type="catalytic activity">
    <reaction evidence="7">
        <text>a medium-chain fatty acid + ATP + CoA = a medium-chain fatty acyl-CoA + AMP + diphosphate</text>
        <dbReference type="Rhea" id="RHEA:48340"/>
        <dbReference type="ChEBI" id="CHEBI:30616"/>
        <dbReference type="ChEBI" id="CHEBI:33019"/>
        <dbReference type="ChEBI" id="CHEBI:57287"/>
        <dbReference type="ChEBI" id="CHEBI:59558"/>
        <dbReference type="ChEBI" id="CHEBI:90546"/>
        <dbReference type="ChEBI" id="CHEBI:456215"/>
        <dbReference type="EC" id="6.2.1.2"/>
    </reaction>
</comment>
<keyword evidence="11" id="KW-1185">Reference proteome</keyword>
<accession>A0A087TZR5</accession>